<sequence length="87" mass="9952">MKTRCIEHKIPIETIGARLKKAREASKLTQKTVADRLCLRLSTIQKIEENNLTPSFFSAFELGHIRSYAKLLNLPEEALLSKLNEEI</sequence>
<dbReference type="RefSeq" id="WP_016857530.1">
    <property type="nucleotide sequence ID" value="NZ_CP016303.1"/>
</dbReference>
<evidence type="ECO:0000313" key="2">
    <source>
        <dbReference type="EMBL" id="ASX25660.1"/>
    </source>
</evidence>
<accession>A0A249DX46</accession>
<dbReference type="CDD" id="cd00093">
    <property type="entry name" value="HTH_XRE"/>
    <property type="match status" value="1"/>
</dbReference>
<dbReference type="PANTHER" id="PTHR34475">
    <property type="match status" value="1"/>
</dbReference>
<dbReference type="SMART" id="SM00530">
    <property type="entry name" value="HTH_XRE"/>
    <property type="match status" value="1"/>
</dbReference>
<evidence type="ECO:0000259" key="1">
    <source>
        <dbReference type="PROSITE" id="PS50943"/>
    </source>
</evidence>
<evidence type="ECO:0000313" key="3">
    <source>
        <dbReference type="Proteomes" id="UP000216438"/>
    </source>
</evidence>
<protein>
    <recommendedName>
        <fullName evidence="1">HTH cro/C1-type domain-containing protein</fullName>
    </recommendedName>
</protein>
<dbReference type="Pfam" id="PF12844">
    <property type="entry name" value="HTH_19"/>
    <property type="match status" value="1"/>
</dbReference>
<feature type="domain" description="HTH cro/C1-type" evidence="1">
    <location>
        <begin position="19"/>
        <end position="79"/>
    </location>
</feature>
<gene>
    <name evidence="2" type="ORF">BA171_00275</name>
</gene>
<dbReference type="Proteomes" id="UP000216438">
    <property type="component" value="Chromosome"/>
</dbReference>
<dbReference type="GO" id="GO:0003677">
    <property type="term" value="F:DNA binding"/>
    <property type="evidence" value="ECO:0007669"/>
    <property type="project" value="InterPro"/>
</dbReference>
<dbReference type="InterPro" id="IPR010982">
    <property type="entry name" value="Lambda_DNA-bd_dom_sf"/>
</dbReference>
<reference evidence="2 3" key="2">
    <citation type="submission" date="2017-09" db="EMBL/GenBank/DDBJ databases">
        <title>The genome of whitefly Bemisia tabaci, a global crop pest, provides novel insights into virus transmission, host adaptation and insecticide resistance.</title>
        <authorList>
            <person name="Kaur N."/>
            <person name="Kliot A."/>
            <person name="Pinheiro P.V."/>
            <person name="Luan J."/>
            <person name="Zheng Y."/>
            <person name="Liu W."/>
            <person name="Sun H."/>
            <person name="Yang X."/>
            <person name="Xu Y."/>
            <person name="Luo Y."/>
            <person name="Kruse A."/>
            <person name="Fisher T.W."/>
            <person name="Nelson D.R."/>
            <person name="Elimelech M."/>
            <person name="MacCoss M."/>
            <person name="Johnson R."/>
            <person name="Cohen E."/>
            <person name="Hunter W.B."/>
            <person name="Brown J.K."/>
            <person name="Jander G."/>
            <person name="Cilia M."/>
            <person name="Douglas A.E."/>
            <person name="Ghanim M."/>
            <person name="Simmons A.M."/>
            <person name="Wintermantel W.M."/>
            <person name="Ling K.-S."/>
            <person name="Fei Z."/>
        </authorList>
    </citation>
    <scope>NUCLEOTIDE SEQUENCE [LARGE SCALE GENOMIC DNA]</scope>
    <source>
        <strain evidence="2 3">MEAM1</strain>
    </source>
</reference>
<proteinExistence type="predicted"/>
<reference evidence="3" key="1">
    <citation type="submission" date="2016-06" db="EMBL/GenBank/DDBJ databases">
        <authorList>
            <person name="Chen W."/>
            <person name="Hasegawa D.K."/>
        </authorList>
    </citation>
    <scope>NUCLEOTIDE SEQUENCE [LARGE SCALE GENOMIC DNA]</scope>
    <source>
        <strain evidence="3">MEAM1</strain>
    </source>
</reference>
<dbReference type="Gene3D" id="1.10.260.40">
    <property type="entry name" value="lambda repressor-like DNA-binding domains"/>
    <property type="match status" value="1"/>
</dbReference>
<dbReference type="InterPro" id="IPR050400">
    <property type="entry name" value="Bact_Cytoskel_RodZ"/>
</dbReference>
<dbReference type="PROSITE" id="PS50943">
    <property type="entry name" value="HTH_CROC1"/>
    <property type="match status" value="1"/>
</dbReference>
<organism evidence="2 3">
    <name type="scientific">Candidatus Hamiltonella defensa</name>
    <name type="common">Bemisia tabaci</name>
    <dbReference type="NCBI Taxonomy" id="672795"/>
    <lineage>
        <taxon>Bacteria</taxon>
        <taxon>Pseudomonadati</taxon>
        <taxon>Pseudomonadota</taxon>
        <taxon>Gammaproteobacteria</taxon>
        <taxon>Enterobacterales</taxon>
        <taxon>Enterobacteriaceae</taxon>
        <taxon>aphid secondary symbionts</taxon>
        <taxon>Candidatus Williamhamiltonella</taxon>
    </lineage>
</organism>
<dbReference type="AlphaFoldDB" id="A0A249DX46"/>
<dbReference type="SUPFAM" id="SSF47413">
    <property type="entry name" value="lambda repressor-like DNA-binding domains"/>
    <property type="match status" value="1"/>
</dbReference>
<dbReference type="OrthoDB" id="9790252at2"/>
<dbReference type="EMBL" id="CP016303">
    <property type="protein sequence ID" value="ASX25660.1"/>
    <property type="molecule type" value="Genomic_DNA"/>
</dbReference>
<dbReference type="InterPro" id="IPR001387">
    <property type="entry name" value="Cro/C1-type_HTH"/>
</dbReference>
<name>A0A249DX46_9ENTR</name>
<dbReference type="PANTHER" id="PTHR34475:SF1">
    <property type="entry name" value="CYTOSKELETON PROTEIN RODZ"/>
    <property type="match status" value="1"/>
</dbReference>